<comment type="similarity">
    <text evidence="2">Belongs to the class-III pyridoxal-phosphate-dependent aminotransferase family.</text>
</comment>
<keyword evidence="5" id="KW-0238">DNA-binding</keyword>
<comment type="caution">
    <text evidence="6">The sequence shown here is derived from an EMBL/GenBank/DDBJ whole genome shotgun (WGS) entry which is preliminary data.</text>
</comment>
<dbReference type="SUPFAM" id="SSF47823">
    <property type="entry name" value="lambda integrase-like, N-terminal domain"/>
    <property type="match status" value="1"/>
</dbReference>
<dbReference type="Proteomes" id="UP001163046">
    <property type="component" value="Unassembled WGS sequence"/>
</dbReference>
<dbReference type="GO" id="GO:0009450">
    <property type="term" value="P:gamma-aminobutyric acid catabolic process"/>
    <property type="evidence" value="ECO:0007669"/>
    <property type="project" value="TreeGrafter"/>
</dbReference>
<keyword evidence="7" id="KW-1185">Reference proteome</keyword>
<evidence type="ECO:0000256" key="4">
    <source>
        <dbReference type="ARBA" id="ARBA00022679"/>
    </source>
</evidence>
<sequence length="263" mass="29084">MSCGTCSVENAFKLTFMNYKSQQRGDPEPSMQDLDSCMKNQAPGTPPLTILGFEKGFHGRTLGRPLSPLCASQLQTMVKTADRLGIPLAPDKLEAQTTRLVFLGILNDSNLMECSLPPDKLSKLLTELQAWSSCKKCIKRELLSLIDVPVPPPRPSCRFGIDCSSSLSPDTLAGCLAFLQSQAIAPSTRRAYQAGIRRYTTFCYSRQWDPFPASELQLHYFASWLSDQVSFPTIKLYLAGLGFAHIKNSLTDPLADAPSFIYF</sequence>
<dbReference type="PANTHER" id="PTHR43206">
    <property type="entry name" value="AMINOTRANSFERASE"/>
    <property type="match status" value="1"/>
</dbReference>
<dbReference type="PANTHER" id="PTHR43206:SF1">
    <property type="entry name" value="4-AMINOBUTYRATE AMINOTRANSFERASE, MITOCHONDRIAL"/>
    <property type="match status" value="1"/>
</dbReference>
<dbReference type="EMBL" id="MU825901">
    <property type="protein sequence ID" value="KAJ7383326.1"/>
    <property type="molecule type" value="Genomic_DNA"/>
</dbReference>
<keyword evidence="3" id="KW-0032">Aminotransferase</keyword>
<evidence type="ECO:0000256" key="5">
    <source>
        <dbReference type="ARBA" id="ARBA00023125"/>
    </source>
</evidence>
<dbReference type="GO" id="GO:0008483">
    <property type="term" value="F:transaminase activity"/>
    <property type="evidence" value="ECO:0007669"/>
    <property type="project" value="UniProtKB-KW"/>
</dbReference>
<reference evidence="6" key="1">
    <citation type="submission" date="2023-01" db="EMBL/GenBank/DDBJ databases">
        <title>Genome assembly of the deep-sea coral Lophelia pertusa.</title>
        <authorList>
            <person name="Herrera S."/>
            <person name="Cordes E."/>
        </authorList>
    </citation>
    <scope>NUCLEOTIDE SEQUENCE</scope>
    <source>
        <strain evidence="6">USNM1676648</strain>
        <tissue evidence="6">Polyp</tissue>
    </source>
</reference>
<dbReference type="GO" id="GO:0003677">
    <property type="term" value="F:DNA binding"/>
    <property type="evidence" value="ECO:0007669"/>
    <property type="project" value="UniProtKB-KW"/>
</dbReference>
<dbReference type="InterPro" id="IPR010998">
    <property type="entry name" value="Integrase_recombinase_N"/>
</dbReference>
<dbReference type="AlphaFoldDB" id="A0A9W9ZKC2"/>
<name>A0A9W9ZKC2_9CNID</name>
<dbReference type="InterPro" id="IPR015421">
    <property type="entry name" value="PyrdxlP-dep_Trfase_major"/>
</dbReference>
<evidence type="ECO:0000256" key="1">
    <source>
        <dbReference type="ARBA" id="ARBA00001933"/>
    </source>
</evidence>
<comment type="cofactor">
    <cofactor evidence="1">
        <name>pyridoxal 5'-phosphate</name>
        <dbReference type="ChEBI" id="CHEBI:597326"/>
    </cofactor>
</comment>
<evidence type="ECO:0000256" key="2">
    <source>
        <dbReference type="ARBA" id="ARBA00008954"/>
    </source>
</evidence>
<organism evidence="6 7">
    <name type="scientific">Desmophyllum pertusum</name>
    <dbReference type="NCBI Taxonomy" id="174260"/>
    <lineage>
        <taxon>Eukaryota</taxon>
        <taxon>Metazoa</taxon>
        <taxon>Cnidaria</taxon>
        <taxon>Anthozoa</taxon>
        <taxon>Hexacorallia</taxon>
        <taxon>Scleractinia</taxon>
        <taxon>Caryophylliina</taxon>
        <taxon>Caryophylliidae</taxon>
        <taxon>Desmophyllum</taxon>
    </lineage>
</organism>
<dbReference type="GO" id="GO:0030170">
    <property type="term" value="F:pyridoxal phosphate binding"/>
    <property type="evidence" value="ECO:0007669"/>
    <property type="project" value="TreeGrafter"/>
</dbReference>
<gene>
    <name evidence="6" type="ORF">OS493_028872</name>
</gene>
<proteinExistence type="inferred from homology"/>
<dbReference type="GO" id="GO:0005739">
    <property type="term" value="C:mitochondrion"/>
    <property type="evidence" value="ECO:0007669"/>
    <property type="project" value="TreeGrafter"/>
</dbReference>
<evidence type="ECO:0008006" key="8">
    <source>
        <dbReference type="Google" id="ProtNLM"/>
    </source>
</evidence>
<dbReference type="Gene3D" id="3.40.640.10">
    <property type="entry name" value="Type I PLP-dependent aspartate aminotransferase-like (Major domain)"/>
    <property type="match status" value="1"/>
</dbReference>
<keyword evidence="4" id="KW-0808">Transferase</keyword>
<dbReference type="OrthoDB" id="3017464at2759"/>
<evidence type="ECO:0000256" key="3">
    <source>
        <dbReference type="ARBA" id="ARBA00022576"/>
    </source>
</evidence>
<dbReference type="Gene3D" id="1.10.150.130">
    <property type="match status" value="1"/>
</dbReference>
<accession>A0A9W9ZKC2</accession>
<protein>
    <recommendedName>
        <fullName evidence="8">Core-binding (CB) domain-containing protein</fullName>
    </recommendedName>
</protein>
<evidence type="ECO:0000313" key="6">
    <source>
        <dbReference type="EMBL" id="KAJ7383326.1"/>
    </source>
</evidence>
<evidence type="ECO:0000313" key="7">
    <source>
        <dbReference type="Proteomes" id="UP001163046"/>
    </source>
</evidence>